<evidence type="ECO:0000256" key="1">
    <source>
        <dbReference type="SAM" id="SignalP"/>
    </source>
</evidence>
<feature type="chain" id="PRO_5030717441" evidence="1">
    <location>
        <begin position="21"/>
        <end position="254"/>
    </location>
</feature>
<gene>
    <name evidence="2" type="ORF">ACAT0790_LOCUS43401</name>
</gene>
<evidence type="ECO:0000313" key="2">
    <source>
        <dbReference type="EMBL" id="CAD9166633.1"/>
    </source>
</evidence>
<dbReference type="AlphaFoldDB" id="A0A7S1RI52"/>
<dbReference type="SUPFAM" id="SSF50814">
    <property type="entry name" value="Lipocalins"/>
    <property type="match status" value="1"/>
</dbReference>
<protein>
    <submittedName>
        <fullName evidence="2">Uncharacterized protein</fullName>
    </submittedName>
</protein>
<name>A0A7S1RI52_ALECA</name>
<proteinExistence type="predicted"/>
<organism evidence="2">
    <name type="scientific">Alexandrium catenella</name>
    <name type="common">Red tide dinoflagellate</name>
    <name type="synonym">Gonyaulax catenella</name>
    <dbReference type="NCBI Taxonomy" id="2925"/>
    <lineage>
        <taxon>Eukaryota</taxon>
        <taxon>Sar</taxon>
        <taxon>Alveolata</taxon>
        <taxon>Dinophyceae</taxon>
        <taxon>Gonyaulacales</taxon>
        <taxon>Pyrocystaceae</taxon>
        <taxon>Alexandrium</taxon>
    </lineage>
</organism>
<reference evidence="2" key="1">
    <citation type="submission" date="2021-01" db="EMBL/GenBank/DDBJ databases">
        <authorList>
            <person name="Corre E."/>
            <person name="Pelletier E."/>
            <person name="Niang G."/>
            <person name="Scheremetjew M."/>
            <person name="Finn R."/>
            <person name="Kale V."/>
            <person name="Holt S."/>
            <person name="Cochrane G."/>
            <person name="Meng A."/>
            <person name="Brown T."/>
            <person name="Cohen L."/>
        </authorList>
    </citation>
    <scope>NUCLEOTIDE SEQUENCE</scope>
    <source>
        <strain evidence="2">OF101</strain>
    </source>
</reference>
<dbReference type="Gene3D" id="2.40.128.20">
    <property type="match status" value="1"/>
</dbReference>
<sequence>MRTAACSLFATLALFWQARAECPTDCPARCPLPDELQSDYVKQHFNLSAFWGVYYELAKHDNTQPCYDLFGKHVCVYCVRSVKSPNSDGHTYKDLFSLKVFHQTDAICDLEFNITDKPGAFMGHWHSSSPFNPGLDNIRNTVVDVGHEPNGTYSWSLEFQCRDDPHGQGINFAAVNFYHKNPIVSDAELGEMKARLEARGLSWIMKTSPGLQLIDQSACVSGGAHYPAVDAQPAWCGQRELGKLISARDEALVV</sequence>
<feature type="signal peptide" evidence="1">
    <location>
        <begin position="1"/>
        <end position="20"/>
    </location>
</feature>
<dbReference type="InterPro" id="IPR012674">
    <property type="entry name" value="Calycin"/>
</dbReference>
<keyword evidence="1" id="KW-0732">Signal</keyword>
<dbReference type="EMBL" id="HBGE01072490">
    <property type="protein sequence ID" value="CAD9166633.1"/>
    <property type="molecule type" value="Transcribed_RNA"/>
</dbReference>
<accession>A0A7S1RI52</accession>